<evidence type="ECO:0000313" key="1">
    <source>
        <dbReference type="EMBL" id="CAK0862708.1"/>
    </source>
</evidence>
<organism evidence="1 2">
    <name type="scientific">Prorocentrum cordatum</name>
    <dbReference type="NCBI Taxonomy" id="2364126"/>
    <lineage>
        <taxon>Eukaryota</taxon>
        <taxon>Sar</taxon>
        <taxon>Alveolata</taxon>
        <taxon>Dinophyceae</taxon>
        <taxon>Prorocentrales</taxon>
        <taxon>Prorocentraceae</taxon>
        <taxon>Prorocentrum</taxon>
    </lineage>
</organism>
<proteinExistence type="predicted"/>
<dbReference type="Proteomes" id="UP001189429">
    <property type="component" value="Unassembled WGS sequence"/>
</dbReference>
<evidence type="ECO:0008006" key="3">
    <source>
        <dbReference type="Google" id="ProtNLM"/>
    </source>
</evidence>
<sequence length="291" mass="32668">EFMRQRFLHAAGGHGGPMLCVWQSDGTSMTVVRRTSSLELGLLQHLLHGKLGLERMHSYILHTFLPTKEDPICLKSACAAWREYAQGDIRKISTAAMLTVLDDMSKIFLALSEKRMPEGAKALFESDDFMREVGVRLSFFVRIRAVNKDGADIMSTGRGAVNFCIREAHRDWKAGKGIREEDYDTFMVYQWAANPDRQAMLEELLDATLKDRMSQASCLALVPLMHGPANGNMEGRPPRPAFVACCIRDPVVPLRYTSSWQPRWREAAARPCSLSVLIAALAHCSDRIPCR</sequence>
<keyword evidence="2" id="KW-1185">Reference proteome</keyword>
<name>A0ABN9UVW2_9DINO</name>
<comment type="caution">
    <text evidence="1">The sequence shown here is derived from an EMBL/GenBank/DDBJ whole genome shotgun (WGS) entry which is preliminary data.</text>
</comment>
<gene>
    <name evidence="1" type="ORF">PCOR1329_LOCUS51051</name>
</gene>
<feature type="non-terminal residue" evidence="1">
    <location>
        <position position="1"/>
    </location>
</feature>
<evidence type="ECO:0000313" key="2">
    <source>
        <dbReference type="Proteomes" id="UP001189429"/>
    </source>
</evidence>
<accession>A0ABN9UVW2</accession>
<reference evidence="1" key="1">
    <citation type="submission" date="2023-10" db="EMBL/GenBank/DDBJ databases">
        <authorList>
            <person name="Chen Y."/>
            <person name="Shah S."/>
            <person name="Dougan E. K."/>
            <person name="Thang M."/>
            <person name="Chan C."/>
        </authorList>
    </citation>
    <scope>NUCLEOTIDE SEQUENCE [LARGE SCALE GENOMIC DNA]</scope>
</reference>
<protein>
    <recommendedName>
        <fullName evidence="3">RNA-directed RNA polymerase</fullName>
    </recommendedName>
</protein>
<dbReference type="EMBL" id="CAUYUJ010016187">
    <property type="protein sequence ID" value="CAK0862708.1"/>
    <property type="molecule type" value="Genomic_DNA"/>
</dbReference>